<protein>
    <submittedName>
        <fullName evidence="1">Uncharacterized protein</fullName>
    </submittedName>
</protein>
<organism evidence="1 2">
    <name type="scientific">Veillonella parvula</name>
    <name type="common">Staphylococcus parvulus</name>
    <dbReference type="NCBI Taxonomy" id="29466"/>
    <lineage>
        <taxon>Bacteria</taxon>
        <taxon>Bacillati</taxon>
        <taxon>Bacillota</taxon>
        <taxon>Negativicutes</taxon>
        <taxon>Veillonellales</taxon>
        <taxon>Veillonellaceae</taxon>
        <taxon>Veillonella</taxon>
    </lineage>
</organism>
<accession>A0A943A464</accession>
<evidence type="ECO:0000313" key="2">
    <source>
        <dbReference type="Proteomes" id="UP000778864"/>
    </source>
</evidence>
<sequence>MIDRDVFYNNPEGYLFKLGSGKLAVALRSLLNTDTYPLYGKKYGFNIVTENSLKDGSDTRIEDDNMITGSVTDWNYRTLTLYEKDKYSEKDFNDLKIIAYKNCDNVDAAIITMLKHEKIEWDYYEEE</sequence>
<reference evidence="1" key="1">
    <citation type="submission" date="2021-02" db="EMBL/GenBank/DDBJ databases">
        <title>Infant gut strain persistence is associated with maternal origin, phylogeny, and functional potential including surface adhesion and iron acquisition.</title>
        <authorList>
            <person name="Lou Y.C."/>
        </authorList>
    </citation>
    <scope>NUCLEOTIDE SEQUENCE</scope>
    <source>
        <strain evidence="1">L3_108_031G1_dasL3_108_031G1_concoct_20</strain>
    </source>
</reference>
<name>A0A943A464_VEIPA</name>
<evidence type="ECO:0000313" key="1">
    <source>
        <dbReference type="EMBL" id="MBS4893769.1"/>
    </source>
</evidence>
<comment type="caution">
    <text evidence="1">The sequence shown here is derived from an EMBL/GenBank/DDBJ whole genome shotgun (WGS) entry which is preliminary data.</text>
</comment>
<gene>
    <name evidence="1" type="ORF">KHZ90_08340</name>
</gene>
<dbReference type="Proteomes" id="UP000778864">
    <property type="component" value="Unassembled WGS sequence"/>
</dbReference>
<dbReference type="EMBL" id="JAGZMU010000005">
    <property type="protein sequence ID" value="MBS4893769.1"/>
    <property type="molecule type" value="Genomic_DNA"/>
</dbReference>
<proteinExistence type="predicted"/>
<dbReference type="AlphaFoldDB" id="A0A943A464"/>
<dbReference type="RefSeq" id="WP_278468037.1">
    <property type="nucleotide sequence ID" value="NZ_JAGZMU010000005.1"/>
</dbReference>